<keyword evidence="1" id="KW-0732">Signal</keyword>
<evidence type="ECO:0000313" key="2">
    <source>
        <dbReference type="EMBL" id="MEN5379485.1"/>
    </source>
</evidence>
<evidence type="ECO:0000313" key="3">
    <source>
        <dbReference type="Proteomes" id="UP001409291"/>
    </source>
</evidence>
<dbReference type="RefSeq" id="WP_346582257.1">
    <property type="nucleotide sequence ID" value="NZ_JBDJNQ010000010.1"/>
</dbReference>
<feature type="chain" id="PRO_5045216414" evidence="1">
    <location>
        <begin position="26"/>
        <end position="310"/>
    </location>
</feature>
<proteinExistence type="predicted"/>
<sequence>MMLNYSKFLTTCLAAVLIFSMSACDKEDMGQKTALFNPDYKSIQVNTGFVDNGIEINAKEWSVAYVKDALSGEILQDINDNPVVLNAAGTVEVAGGWLKLEKIANSHLLNLTLKENFNAEPRKFVIGIAANGTEDELSFTQSRGAGYEIVKKEIIEVPGSRKEFTSDEGCYTITLSNNTSTAKNMETVAIFKDVNYMSEFSSTDEDAFKWINAQDSLIFMGEILKDGATYWSKQVPYKEGKFFEPYINSGSKQTLLVQPYSNIQVKGEIKYLTRECQYTFTIKNQSSGHLFDVSGTWKQKVPLLPITKIF</sequence>
<comment type="caution">
    <text evidence="2">The sequence shown here is derived from an EMBL/GenBank/DDBJ whole genome shotgun (WGS) entry which is preliminary data.</text>
</comment>
<name>A0ABV0BXH2_9SPHI</name>
<dbReference type="PROSITE" id="PS51257">
    <property type="entry name" value="PROKAR_LIPOPROTEIN"/>
    <property type="match status" value="1"/>
</dbReference>
<reference evidence="2 3" key="1">
    <citation type="submission" date="2024-04" db="EMBL/GenBank/DDBJ databases">
        <title>WGS of bacteria from Torrens River.</title>
        <authorList>
            <person name="Wyrsch E.R."/>
            <person name="Drigo B."/>
        </authorList>
    </citation>
    <scope>NUCLEOTIDE SEQUENCE [LARGE SCALE GENOMIC DNA]</scope>
    <source>
        <strain evidence="2 3">TWI391</strain>
    </source>
</reference>
<evidence type="ECO:0000256" key="1">
    <source>
        <dbReference type="SAM" id="SignalP"/>
    </source>
</evidence>
<protein>
    <submittedName>
        <fullName evidence="2">Uncharacterized protein</fullName>
    </submittedName>
</protein>
<organism evidence="2 3">
    <name type="scientific">Sphingobacterium kitahiroshimense</name>
    <dbReference type="NCBI Taxonomy" id="470446"/>
    <lineage>
        <taxon>Bacteria</taxon>
        <taxon>Pseudomonadati</taxon>
        <taxon>Bacteroidota</taxon>
        <taxon>Sphingobacteriia</taxon>
        <taxon>Sphingobacteriales</taxon>
        <taxon>Sphingobacteriaceae</taxon>
        <taxon>Sphingobacterium</taxon>
    </lineage>
</organism>
<dbReference type="Proteomes" id="UP001409291">
    <property type="component" value="Unassembled WGS sequence"/>
</dbReference>
<gene>
    <name evidence="2" type="ORF">ABE541_19620</name>
</gene>
<feature type="signal peptide" evidence="1">
    <location>
        <begin position="1"/>
        <end position="25"/>
    </location>
</feature>
<dbReference type="EMBL" id="JBDJNQ010000010">
    <property type="protein sequence ID" value="MEN5379485.1"/>
    <property type="molecule type" value="Genomic_DNA"/>
</dbReference>
<accession>A0ABV0BXH2</accession>
<keyword evidence="3" id="KW-1185">Reference proteome</keyword>